<gene>
    <name evidence="1" type="ORF">A3Q56_07284</name>
</gene>
<evidence type="ECO:0008006" key="3">
    <source>
        <dbReference type="Google" id="ProtNLM"/>
    </source>
</evidence>
<evidence type="ECO:0000313" key="2">
    <source>
        <dbReference type="Proteomes" id="UP000078046"/>
    </source>
</evidence>
<evidence type="ECO:0000313" key="1">
    <source>
        <dbReference type="EMBL" id="OAF65002.1"/>
    </source>
</evidence>
<protein>
    <recommendedName>
        <fullName evidence="3">DUF4371 domain-containing protein</fullName>
    </recommendedName>
</protein>
<comment type="caution">
    <text evidence="1">The sequence shown here is derived from an EMBL/GenBank/DDBJ whole genome shotgun (WGS) entry which is preliminary data.</text>
</comment>
<reference evidence="1 2" key="1">
    <citation type="submission" date="2016-04" db="EMBL/GenBank/DDBJ databases">
        <title>The genome of Intoshia linei affirms orthonectids as highly simplified spiralians.</title>
        <authorList>
            <person name="Mikhailov K.V."/>
            <person name="Slusarev G.S."/>
            <person name="Nikitin M.A."/>
            <person name="Logacheva M.D."/>
            <person name="Penin A."/>
            <person name="Aleoshin V."/>
            <person name="Panchin Y.V."/>
        </authorList>
    </citation>
    <scope>NUCLEOTIDE SEQUENCE [LARGE SCALE GENOMIC DNA]</scope>
    <source>
        <strain evidence="1">Intl2013</strain>
        <tissue evidence="1">Whole animal</tissue>
    </source>
</reference>
<dbReference type="EMBL" id="LWCA01001500">
    <property type="protein sequence ID" value="OAF65002.1"/>
    <property type="molecule type" value="Genomic_DNA"/>
</dbReference>
<accession>A0A177AU22</accession>
<feature type="non-terminal residue" evidence="1">
    <location>
        <position position="125"/>
    </location>
</feature>
<dbReference type="OrthoDB" id="27934at2759"/>
<name>A0A177AU22_9BILA</name>
<dbReference type="AlphaFoldDB" id="A0A177AU22"/>
<sequence length="125" mass="14594">MKLFFEAYNEKLPSVTKCRQIVTDLADRRLCDIKKKLEYKQVFLLTDESDIVGEKYINILMETLDEPHTTYLVGLRHISVSPNATMIAQIIDDTIKDMNIKRENFILLLMDAARYMTCASRYLKP</sequence>
<organism evidence="1 2">
    <name type="scientific">Intoshia linei</name>
    <dbReference type="NCBI Taxonomy" id="1819745"/>
    <lineage>
        <taxon>Eukaryota</taxon>
        <taxon>Metazoa</taxon>
        <taxon>Spiralia</taxon>
        <taxon>Lophotrochozoa</taxon>
        <taxon>Mesozoa</taxon>
        <taxon>Orthonectida</taxon>
        <taxon>Rhopaluridae</taxon>
        <taxon>Intoshia</taxon>
    </lineage>
</organism>
<keyword evidence="2" id="KW-1185">Reference proteome</keyword>
<proteinExistence type="predicted"/>
<dbReference type="Proteomes" id="UP000078046">
    <property type="component" value="Unassembled WGS sequence"/>
</dbReference>